<dbReference type="SMART" id="SM00702">
    <property type="entry name" value="P4Hc"/>
    <property type="match status" value="1"/>
</dbReference>
<evidence type="ECO:0000256" key="1">
    <source>
        <dbReference type="ARBA" id="ARBA00001961"/>
    </source>
</evidence>
<dbReference type="GO" id="GO:0005506">
    <property type="term" value="F:iron ion binding"/>
    <property type="evidence" value="ECO:0007669"/>
    <property type="project" value="InterPro"/>
</dbReference>
<dbReference type="AlphaFoldDB" id="A0A8B8DCA2"/>
<dbReference type="InterPro" id="IPR005123">
    <property type="entry name" value="Oxoglu/Fe-dep_dioxygenase_dom"/>
</dbReference>
<dbReference type="InterPro" id="IPR011990">
    <property type="entry name" value="TPR-like_helical_dom_sf"/>
</dbReference>
<evidence type="ECO:0000256" key="7">
    <source>
        <dbReference type="ARBA" id="ARBA00022824"/>
    </source>
</evidence>
<evidence type="ECO:0000256" key="2">
    <source>
        <dbReference type="ARBA" id="ARBA00002035"/>
    </source>
</evidence>
<gene>
    <name evidence="16" type="primary">LOC111125537</name>
</gene>
<comment type="function">
    <text evidence="2">Catalyzes the post-translational formation of 4-hydroxyproline in -Xaa-Pro-Gly- sequences in collagens and other proteins.</text>
</comment>
<evidence type="ECO:0000256" key="11">
    <source>
        <dbReference type="ARBA" id="ARBA00023004"/>
    </source>
</evidence>
<feature type="signal peptide" evidence="13">
    <location>
        <begin position="1"/>
        <end position="21"/>
    </location>
</feature>
<dbReference type="GO" id="GO:0005788">
    <property type="term" value="C:endoplasmic reticulum lumen"/>
    <property type="evidence" value="ECO:0007669"/>
    <property type="project" value="UniProtKB-SubCell"/>
</dbReference>
<evidence type="ECO:0000313" key="15">
    <source>
        <dbReference type="Proteomes" id="UP000694844"/>
    </source>
</evidence>
<evidence type="ECO:0000256" key="3">
    <source>
        <dbReference type="ARBA" id="ARBA00004319"/>
    </source>
</evidence>
<evidence type="ECO:0000256" key="10">
    <source>
        <dbReference type="ARBA" id="ARBA00023002"/>
    </source>
</evidence>
<dbReference type="RefSeq" id="XP_022325164.1">
    <property type="nucleotide sequence ID" value="XM_022469456.1"/>
</dbReference>
<evidence type="ECO:0000256" key="8">
    <source>
        <dbReference type="ARBA" id="ARBA00022896"/>
    </source>
</evidence>
<evidence type="ECO:0000256" key="9">
    <source>
        <dbReference type="ARBA" id="ARBA00022964"/>
    </source>
</evidence>
<dbReference type="GO" id="GO:0031418">
    <property type="term" value="F:L-ascorbic acid binding"/>
    <property type="evidence" value="ECO:0007669"/>
    <property type="project" value="UniProtKB-KW"/>
</dbReference>
<dbReference type="InterPro" id="IPR006620">
    <property type="entry name" value="Pro_4_hyd_alph"/>
</dbReference>
<keyword evidence="11" id="KW-0408">Iron</keyword>
<evidence type="ECO:0000256" key="5">
    <source>
        <dbReference type="ARBA" id="ARBA00012269"/>
    </source>
</evidence>
<keyword evidence="10" id="KW-0560">Oxidoreductase</keyword>
<keyword evidence="9" id="KW-0223">Dioxygenase</keyword>
<comment type="cofactor">
    <cofactor evidence="1">
        <name>L-ascorbate</name>
        <dbReference type="ChEBI" id="CHEBI:38290"/>
    </cofactor>
</comment>
<evidence type="ECO:0000256" key="4">
    <source>
        <dbReference type="ARBA" id="ARBA00006511"/>
    </source>
</evidence>
<evidence type="ECO:0000256" key="12">
    <source>
        <dbReference type="ARBA" id="ARBA00023180"/>
    </source>
</evidence>
<dbReference type="Pfam" id="PF08336">
    <property type="entry name" value="P4Ha_N"/>
    <property type="match status" value="1"/>
</dbReference>
<evidence type="ECO:0000313" key="16">
    <source>
        <dbReference type="RefSeq" id="XP_022325164.1"/>
    </source>
</evidence>
<sequence>MGTSSVFAYLLFAAVLVCLNCKTFTSIQRLTALAEMEDKLFKEFEVFIQKADRNSEIIPDAVTRFYNERKTDARLDSCLNMKHPIRAFYITHRIYNEWSTVIEALKSNSTIADQPCVADFLRTYNSMLTRLGFWPTLEDIAGLADNILRLWGVYGLKTKDIVNGRVASVETRSLKNSEVETIAQLAKSVKMDYQHLALLEELLNRTDDESEKIYYRKKLSKEYYLAQTRKMPAAIYPSLAYTDFKKLREYNDFLKDANKEIIYQSDIDSFIIPPTLYEELCRGPIKTKKEESTLRCFLRETAVPFYMAKEEVIHYEPRLSVFHDVISDDDIRYLKREASKKMSHGTTGDGFVSRIRISQVSWLPDQAHPKLTKRLARRIANIVSLDTTFKSRASPVEYWQVASYSTGGHYAVHVDPLKSDGFLWNKTDEYQGQKAEWKQNQGQRIATWMFYLSDVDAGGATAFPHLKSRISVVKGAAAFWYNLLPNGSVDRRTEHGGCPVILGSKWVSNKWIHESGQQLKRLCGKTYDSEDIYPDKYMSPRTL</sequence>
<dbReference type="InterPro" id="IPR044862">
    <property type="entry name" value="Pro_4_hyd_alph_FE2OG_OXY"/>
</dbReference>
<name>A0A8B8DCA2_CRAVI</name>
<dbReference type="Gene3D" id="2.60.120.620">
    <property type="entry name" value="q2cbj1_9rhob like domain"/>
    <property type="match status" value="1"/>
</dbReference>
<dbReference type="Gene3D" id="1.25.40.10">
    <property type="entry name" value="Tetratricopeptide repeat domain"/>
    <property type="match status" value="1"/>
</dbReference>
<accession>A0A8B8DCA2</accession>
<comment type="subcellular location">
    <subcellularLocation>
        <location evidence="3">Endoplasmic reticulum lumen</location>
    </subcellularLocation>
</comment>
<protein>
    <recommendedName>
        <fullName evidence="5">procollagen-proline 4-dioxygenase</fullName>
        <ecNumber evidence="5">1.14.11.2</ecNumber>
    </recommendedName>
</protein>
<proteinExistence type="inferred from homology"/>
<evidence type="ECO:0000256" key="6">
    <source>
        <dbReference type="ARBA" id="ARBA00022723"/>
    </source>
</evidence>
<evidence type="ECO:0000256" key="13">
    <source>
        <dbReference type="SAM" id="SignalP"/>
    </source>
</evidence>
<keyword evidence="7" id="KW-0256">Endoplasmic reticulum</keyword>
<dbReference type="PROSITE" id="PS51471">
    <property type="entry name" value="FE2OG_OXY"/>
    <property type="match status" value="1"/>
</dbReference>
<keyword evidence="15" id="KW-1185">Reference proteome</keyword>
<keyword evidence="12" id="KW-0325">Glycoprotein</keyword>
<feature type="domain" description="Fe2OG dioxygenase" evidence="14">
    <location>
        <begin position="395"/>
        <end position="514"/>
    </location>
</feature>
<dbReference type="KEGG" id="cvn:111125537"/>
<keyword evidence="6" id="KW-0479">Metal-binding</keyword>
<dbReference type="EC" id="1.14.11.2" evidence="5"/>
<evidence type="ECO:0000259" key="14">
    <source>
        <dbReference type="PROSITE" id="PS51471"/>
    </source>
</evidence>
<dbReference type="InterPro" id="IPR013547">
    <property type="entry name" value="P4H_N"/>
</dbReference>
<comment type="similarity">
    <text evidence="4">Belongs to the P4HA family.</text>
</comment>
<feature type="chain" id="PRO_5034673707" description="procollagen-proline 4-dioxygenase" evidence="13">
    <location>
        <begin position="22"/>
        <end position="543"/>
    </location>
</feature>
<dbReference type="Pfam" id="PF13640">
    <property type="entry name" value="2OG-FeII_Oxy_3"/>
    <property type="match status" value="1"/>
</dbReference>
<dbReference type="OrthoDB" id="420380at2759"/>
<dbReference type="Proteomes" id="UP000694844">
    <property type="component" value="Chromosome 3"/>
</dbReference>
<reference evidence="16" key="1">
    <citation type="submission" date="2025-08" db="UniProtKB">
        <authorList>
            <consortium name="RefSeq"/>
        </authorList>
    </citation>
    <scope>IDENTIFICATION</scope>
    <source>
        <tissue evidence="16">Whole sample</tissue>
    </source>
</reference>
<organism evidence="15 16">
    <name type="scientific">Crassostrea virginica</name>
    <name type="common">Eastern oyster</name>
    <dbReference type="NCBI Taxonomy" id="6565"/>
    <lineage>
        <taxon>Eukaryota</taxon>
        <taxon>Metazoa</taxon>
        <taxon>Spiralia</taxon>
        <taxon>Lophotrochozoa</taxon>
        <taxon>Mollusca</taxon>
        <taxon>Bivalvia</taxon>
        <taxon>Autobranchia</taxon>
        <taxon>Pteriomorphia</taxon>
        <taxon>Ostreida</taxon>
        <taxon>Ostreoidea</taxon>
        <taxon>Ostreidae</taxon>
        <taxon>Crassostrea</taxon>
    </lineage>
</organism>
<dbReference type="PANTHER" id="PTHR10869:SF244">
    <property type="entry name" value="PROLYL 4-HYDROXYLASE SUBUNIT ALPHA-2"/>
    <property type="match status" value="1"/>
</dbReference>
<dbReference type="Gene3D" id="6.10.140.1460">
    <property type="match status" value="1"/>
</dbReference>
<dbReference type="InterPro" id="IPR045054">
    <property type="entry name" value="P4HA-like"/>
</dbReference>
<keyword evidence="8" id="KW-0847">Vitamin C</keyword>
<dbReference type="GeneID" id="111125537"/>
<dbReference type="PANTHER" id="PTHR10869">
    <property type="entry name" value="PROLYL 4-HYDROXYLASE ALPHA SUBUNIT"/>
    <property type="match status" value="1"/>
</dbReference>
<dbReference type="GO" id="GO:0004656">
    <property type="term" value="F:procollagen-proline 4-dioxygenase activity"/>
    <property type="evidence" value="ECO:0007669"/>
    <property type="project" value="UniProtKB-EC"/>
</dbReference>
<keyword evidence="13" id="KW-0732">Signal</keyword>